<reference evidence="4" key="1">
    <citation type="submission" date="2018-05" db="EMBL/GenBank/DDBJ databases">
        <authorList>
            <person name="Lanie J.A."/>
            <person name="Ng W.-L."/>
            <person name="Kazmierczak K.M."/>
            <person name="Andrzejewski T.M."/>
            <person name="Davidsen T.M."/>
            <person name="Wayne K.J."/>
            <person name="Tettelin H."/>
            <person name="Glass J.I."/>
            <person name="Rusch D."/>
            <person name="Podicherti R."/>
            <person name="Tsui H.-C.T."/>
            <person name="Winkler M.E."/>
        </authorList>
    </citation>
    <scope>NUCLEOTIDE SEQUENCE</scope>
</reference>
<dbReference type="InterPro" id="IPR026263">
    <property type="entry name" value="Alkaline_phosphatase_prok"/>
</dbReference>
<dbReference type="Gene3D" id="3.30.1360.150">
    <property type="match status" value="1"/>
</dbReference>
<dbReference type="SUPFAM" id="SSF53649">
    <property type="entry name" value="Alkaline phosphatase-like"/>
    <property type="match status" value="1"/>
</dbReference>
<evidence type="ECO:0000256" key="2">
    <source>
        <dbReference type="ARBA" id="ARBA00022723"/>
    </source>
</evidence>
<organism evidence="4">
    <name type="scientific">marine metagenome</name>
    <dbReference type="NCBI Taxonomy" id="408172"/>
    <lineage>
        <taxon>unclassified sequences</taxon>
        <taxon>metagenomes</taxon>
        <taxon>ecological metagenomes</taxon>
    </lineage>
</organism>
<name>A0A381PV33_9ZZZZ</name>
<dbReference type="InterPro" id="IPR002591">
    <property type="entry name" value="Phosphodiest/P_Trfase"/>
</dbReference>
<dbReference type="AlphaFoldDB" id="A0A381PV33"/>
<dbReference type="PANTHER" id="PTHR10151">
    <property type="entry name" value="ECTONUCLEOTIDE PYROPHOSPHATASE/PHOSPHODIESTERASE"/>
    <property type="match status" value="1"/>
</dbReference>
<dbReference type="EMBL" id="UINC01001074">
    <property type="protein sequence ID" value="SUZ69897.1"/>
    <property type="molecule type" value="Genomic_DNA"/>
</dbReference>
<proteinExistence type="predicted"/>
<keyword evidence="1" id="KW-0597">Phosphoprotein</keyword>
<dbReference type="GO" id="GO:0004035">
    <property type="term" value="F:alkaline phosphatase activity"/>
    <property type="evidence" value="ECO:0007669"/>
    <property type="project" value="InterPro"/>
</dbReference>
<dbReference type="Pfam" id="PF01663">
    <property type="entry name" value="Phosphodiest"/>
    <property type="match status" value="1"/>
</dbReference>
<gene>
    <name evidence="4" type="ORF">METZ01_LOCUS22751</name>
</gene>
<dbReference type="PANTHER" id="PTHR10151:SF120">
    <property type="entry name" value="BIS(5'-ADENOSYL)-TRIPHOSPHATASE"/>
    <property type="match status" value="1"/>
</dbReference>
<accession>A0A381PV33</accession>
<dbReference type="GO" id="GO:0046872">
    <property type="term" value="F:metal ion binding"/>
    <property type="evidence" value="ECO:0007669"/>
    <property type="project" value="UniProtKB-KW"/>
</dbReference>
<evidence type="ECO:0008006" key="5">
    <source>
        <dbReference type="Google" id="ProtNLM"/>
    </source>
</evidence>
<evidence type="ECO:0000313" key="4">
    <source>
        <dbReference type="EMBL" id="SUZ69897.1"/>
    </source>
</evidence>
<protein>
    <recommendedName>
        <fullName evidence="5">Sulfatase N-terminal domain-containing protein</fullName>
    </recommendedName>
</protein>
<evidence type="ECO:0000256" key="1">
    <source>
        <dbReference type="ARBA" id="ARBA00022553"/>
    </source>
</evidence>
<dbReference type="Gene3D" id="3.40.720.10">
    <property type="entry name" value="Alkaline Phosphatase, subunit A"/>
    <property type="match status" value="1"/>
</dbReference>
<sequence>MLWVSLAVPAFAADPLRLVVILVVDQFRADYIDTYGQQWTQGLRRLIDDGARFTDAAYPYLSTVTCAGHATIATGSYPATHGMIANSWWDRETRQLVRCTFDPQTPVISYGTTDVIREGESAHRLLVPTLADEMRTQLGGDVRVATFSLKERSAITLAGQRADALLWLGDDGSWLASHEVGFQPVTLLVDALSAQPITDALGDTWVRFTDSAGYRYTDDAMGERPPADWDRTFPHPLAGTTVTDHQFIERWKTSPWSDAYLGRLGVLAVDGLTLGQRDTIDYLGIGFSALDLVGHRFGPRSHEVQDLLLQLDQTIGQLLNELDRQVGVNRYVVALSADHGVSPVPEQMEAAGLDAGRVRGRTIRERVEGALEPRFGQGSYVASVTAGGVYFKPGVYERLKADPLALEAAIEALATSPGVARVFRHELLVAGKVAVGDSEARAVVSSFHPVRSGDLMFTQKPYWISGNAASHGTSNLYDRRVPVILYGLGIRAGRYNEPVTPADIAPTLGRLMGITLARPDGRVLHEALGRE</sequence>
<dbReference type="InterPro" id="IPR017850">
    <property type="entry name" value="Alkaline_phosphatase_core_sf"/>
</dbReference>
<keyword evidence="2" id="KW-0479">Metal-binding</keyword>
<dbReference type="PIRSF" id="PIRSF031924">
    <property type="entry name" value="Pi-irrepressible_AP"/>
    <property type="match status" value="1"/>
</dbReference>
<evidence type="ECO:0000256" key="3">
    <source>
        <dbReference type="ARBA" id="ARBA00022729"/>
    </source>
</evidence>
<keyword evidence="3" id="KW-0732">Signal</keyword>